<evidence type="ECO:0000313" key="3">
    <source>
        <dbReference type="EMBL" id="WFM83504.1"/>
    </source>
</evidence>
<evidence type="ECO:0000313" key="4">
    <source>
        <dbReference type="Proteomes" id="UP001215216"/>
    </source>
</evidence>
<dbReference type="GO" id="GO:0004519">
    <property type="term" value="F:endonuclease activity"/>
    <property type="evidence" value="ECO:0007669"/>
    <property type="project" value="UniProtKB-KW"/>
</dbReference>
<feature type="transmembrane region" description="Helical" evidence="1">
    <location>
        <begin position="40"/>
        <end position="63"/>
    </location>
</feature>
<evidence type="ECO:0000259" key="2">
    <source>
        <dbReference type="Pfam" id="PF03372"/>
    </source>
</evidence>
<keyword evidence="1" id="KW-0812">Transmembrane</keyword>
<dbReference type="Gene3D" id="3.60.10.10">
    <property type="entry name" value="Endonuclease/exonuclease/phosphatase"/>
    <property type="match status" value="1"/>
</dbReference>
<dbReference type="InterPro" id="IPR036691">
    <property type="entry name" value="Endo/exonu/phosph_ase_sf"/>
</dbReference>
<reference evidence="3 4" key="1">
    <citation type="submission" date="2023-03" db="EMBL/GenBank/DDBJ databases">
        <title>Complete genome of Arcanobacterium canis strain DSM 25104 isolated in 2010 from a canine otitis externa in Germany.</title>
        <authorList>
            <person name="Borowiak M."/>
            <person name="Kreitlow A."/>
            <person name="Malorny B."/>
            <person name="Laemmler C."/>
            <person name="Prenger-Berninghoff E."/>
            <person name="Ploetz M."/>
            <person name="Abdulmawjood A."/>
        </authorList>
    </citation>
    <scope>NUCLEOTIDE SEQUENCE [LARGE SCALE GENOMIC DNA]</scope>
    <source>
        <strain evidence="3 4">DSM 25104</strain>
    </source>
</reference>
<dbReference type="SUPFAM" id="SSF56219">
    <property type="entry name" value="DNase I-like"/>
    <property type="match status" value="1"/>
</dbReference>
<organism evidence="3 4">
    <name type="scientific">Arcanobacterium canis</name>
    <dbReference type="NCBI Taxonomy" id="999183"/>
    <lineage>
        <taxon>Bacteria</taxon>
        <taxon>Bacillati</taxon>
        <taxon>Actinomycetota</taxon>
        <taxon>Actinomycetes</taxon>
        <taxon>Actinomycetales</taxon>
        <taxon>Actinomycetaceae</taxon>
        <taxon>Arcanobacterium</taxon>
    </lineage>
</organism>
<accession>A0ABY8G2B9</accession>
<keyword evidence="3" id="KW-0540">Nuclease</keyword>
<keyword evidence="3" id="KW-0378">Hydrolase</keyword>
<name>A0ABY8G2B9_9ACTO</name>
<gene>
    <name evidence="3" type="ORF">P7079_00545</name>
</gene>
<keyword evidence="4" id="KW-1185">Reference proteome</keyword>
<keyword evidence="1" id="KW-1133">Transmembrane helix</keyword>
<protein>
    <submittedName>
        <fullName evidence="3">Endonuclease/exonuclease/phosphatase family protein</fullName>
    </submittedName>
</protein>
<dbReference type="RefSeq" id="WP_278012899.1">
    <property type="nucleotide sequence ID" value="NZ_CP121208.1"/>
</dbReference>
<dbReference type="InterPro" id="IPR005135">
    <property type="entry name" value="Endo/exonuclease/phosphatase"/>
</dbReference>
<feature type="transmembrane region" description="Helical" evidence="1">
    <location>
        <begin position="75"/>
        <end position="94"/>
    </location>
</feature>
<feature type="domain" description="Endonuclease/exonuclease/phosphatase" evidence="2">
    <location>
        <begin position="122"/>
        <end position="329"/>
    </location>
</feature>
<dbReference type="EMBL" id="CP121208">
    <property type="protein sequence ID" value="WFM83504.1"/>
    <property type="molecule type" value="Genomic_DNA"/>
</dbReference>
<proteinExistence type="predicted"/>
<dbReference type="Proteomes" id="UP001215216">
    <property type="component" value="Chromosome"/>
</dbReference>
<keyword evidence="3" id="KW-0255">Endonuclease</keyword>
<sequence>MKYLWGLIGAALVAVAIISVRPNVFGLSAYELQFPFAQLIAMRGLLAVAFLICGLLFGIFAVIRYKAVNAGRIAALLAVVMVFVGVAHAGTVWWRGISNPDRLSTDRGVSMEGRGNGQITVLTYNTLGGATDSDQLARIIADEGVDIVVLPETSTARGNDLVDKLAQSGYSFQHFDTSTPQYNAEFESTVVLVSDALGKYRTTSVADDHRSGVSVAPVNGNGPQIFGVHPVAPDYSLMPNWRKEITQTYSLCAAKGPFILAGDFNSTVDHQLALGSKCADAGAQAAVGGLGSWPAWTPELFAAPIDRVLTDGSYRGTEGRMVRVGGSDHRGLLVRLVPIR</sequence>
<evidence type="ECO:0000256" key="1">
    <source>
        <dbReference type="SAM" id="Phobius"/>
    </source>
</evidence>
<dbReference type="Pfam" id="PF03372">
    <property type="entry name" value="Exo_endo_phos"/>
    <property type="match status" value="1"/>
</dbReference>
<keyword evidence="1" id="KW-0472">Membrane</keyword>